<dbReference type="InterPro" id="IPR001347">
    <property type="entry name" value="SIS_dom"/>
</dbReference>
<evidence type="ECO:0000313" key="3">
    <source>
        <dbReference type="Proteomes" id="UP000218887"/>
    </source>
</evidence>
<comment type="caution">
    <text evidence="2">The sequence shown here is derived from an EMBL/GenBank/DDBJ whole genome shotgun (WGS) entry which is preliminary data.</text>
</comment>
<dbReference type="GO" id="GO:0016853">
    <property type="term" value="F:isomerase activity"/>
    <property type="evidence" value="ECO:0007669"/>
    <property type="project" value="UniProtKB-KW"/>
</dbReference>
<dbReference type="RefSeq" id="WP_095653628.1">
    <property type="nucleotide sequence ID" value="NZ_NPOA01000001.1"/>
</dbReference>
<dbReference type="Proteomes" id="UP000218887">
    <property type="component" value="Unassembled WGS sequence"/>
</dbReference>
<evidence type="ECO:0000313" key="2">
    <source>
        <dbReference type="EMBL" id="PAV31257.1"/>
    </source>
</evidence>
<organism evidence="2 3">
    <name type="scientific">Virgibacillus profundi</name>
    <dbReference type="NCBI Taxonomy" id="2024555"/>
    <lineage>
        <taxon>Bacteria</taxon>
        <taxon>Bacillati</taxon>
        <taxon>Bacillota</taxon>
        <taxon>Bacilli</taxon>
        <taxon>Bacillales</taxon>
        <taxon>Bacillaceae</taxon>
        <taxon>Virgibacillus</taxon>
    </lineage>
</organism>
<reference evidence="2 3" key="1">
    <citation type="submission" date="2017-08" db="EMBL/GenBank/DDBJ databases">
        <title>Virgibacillus indicus sp. nov. and Virgibacillus profoundi sp. nov, two moderately halophilic bacteria isolated from marine sediment by using the Microfluidic Streak Plate.</title>
        <authorList>
            <person name="Xu B."/>
            <person name="Hu B."/>
            <person name="Wang J."/>
            <person name="Zhu Y."/>
            <person name="Huang L."/>
            <person name="Du W."/>
            <person name="Huang Y."/>
        </authorList>
    </citation>
    <scope>NUCLEOTIDE SEQUENCE [LARGE SCALE GENOMIC DNA]</scope>
    <source>
        <strain evidence="2 3">IO3-P3-H5</strain>
    </source>
</reference>
<dbReference type="AlphaFoldDB" id="A0A2A2II04"/>
<dbReference type="PROSITE" id="PS51464">
    <property type="entry name" value="SIS"/>
    <property type="match status" value="1"/>
</dbReference>
<accession>A0A2A2II04</accession>
<protein>
    <submittedName>
        <fullName evidence="2">Sugar isomerase</fullName>
    </submittedName>
</protein>
<dbReference type="PANTHER" id="PTHR30390">
    <property type="entry name" value="SEDOHEPTULOSE 7-PHOSPHATE ISOMERASE / DNAA INITIATOR-ASSOCIATING FACTOR FOR REPLICATION INITIATION"/>
    <property type="match status" value="1"/>
</dbReference>
<proteinExistence type="predicted"/>
<evidence type="ECO:0000259" key="1">
    <source>
        <dbReference type="PROSITE" id="PS51464"/>
    </source>
</evidence>
<dbReference type="SUPFAM" id="SSF53697">
    <property type="entry name" value="SIS domain"/>
    <property type="match status" value="1"/>
</dbReference>
<dbReference type="EMBL" id="NPOA01000001">
    <property type="protein sequence ID" value="PAV31257.1"/>
    <property type="molecule type" value="Genomic_DNA"/>
</dbReference>
<dbReference type="InterPro" id="IPR046348">
    <property type="entry name" value="SIS_dom_sf"/>
</dbReference>
<dbReference type="OrthoDB" id="9805185at2"/>
<feature type="domain" description="SIS" evidence="1">
    <location>
        <begin position="33"/>
        <end position="216"/>
    </location>
</feature>
<dbReference type="PANTHER" id="PTHR30390:SF7">
    <property type="entry name" value="PHOSPHOHEPTOSE ISOMERASE"/>
    <property type="match status" value="1"/>
</dbReference>
<dbReference type="NCBIfam" id="NF002805">
    <property type="entry name" value="PRK02947.1"/>
    <property type="match status" value="1"/>
</dbReference>
<name>A0A2A2II04_9BACI</name>
<dbReference type="GO" id="GO:1901135">
    <property type="term" value="P:carbohydrate derivative metabolic process"/>
    <property type="evidence" value="ECO:0007669"/>
    <property type="project" value="InterPro"/>
</dbReference>
<dbReference type="Gene3D" id="3.40.50.10490">
    <property type="entry name" value="Glucose-6-phosphate isomerase like protein, domain 1"/>
    <property type="match status" value="1"/>
</dbReference>
<keyword evidence="3" id="KW-1185">Reference proteome</keyword>
<keyword evidence="2" id="KW-0413">Isomerase</keyword>
<gene>
    <name evidence="2" type="ORF">CIL05_00975</name>
</gene>
<dbReference type="Pfam" id="PF13580">
    <property type="entry name" value="SIS_2"/>
    <property type="match status" value="1"/>
</dbReference>
<dbReference type="InterPro" id="IPR050099">
    <property type="entry name" value="SIS_GmhA/DiaA_subfam"/>
</dbReference>
<dbReference type="GO" id="GO:0097367">
    <property type="term" value="F:carbohydrate derivative binding"/>
    <property type="evidence" value="ECO:0007669"/>
    <property type="project" value="InterPro"/>
</dbReference>
<sequence>MGLILKYYEEINKFLSEILRTEKEKIAKSAQLVAAHIKQDKIFYVFGPGGHSNLASQEIFYRAGGLMHANAILDEGTLLSNGALRSSAMERMPGYGRMVIDDNNLNEGDLLILVNAYGINSAVIDAALEAKERGVQTIGICSVQHAENTPSDHPARHPSKYNLFEITDVSIDSKVEEGDAVLKIEGLQQNVGAISTFVNAFIVNAISIEATNILVRENVQPPIWKSSNIPGGDEWNQQYIHKFKGIIKKL</sequence>